<sequence>MNLKIERFRKYSKLVGLVIKAASILLWLSVLSGMIGLLYCAVSSEEDFGVFPAGEGTVYYGLKNSSTRYGPLPAPLPDEFSVRGETLSAIVVSTSINGLAAYSIHCLVKIFQDAAGEEYTPFSIPTAKRLKRMGISTALIAPVFNITNSYALSMMYGVPFQLEITLGGSPRGYFYLLLPLMGLALYGVGLIFEYGIELQLQADETL</sequence>
<reference evidence="2" key="1">
    <citation type="submission" date="2019-11" db="EMBL/GenBank/DDBJ databases">
        <authorList>
            <person name="Feng L."/>
        </authorList>
    </citation>
    <scope>NUCLEOTIDE SEQUENCE</scope>
    <source>
        <strain evidence="2">AundefinedLFYP135</strain>
    </source>
</reference>
<feature type="transmembrane region" description="Helical" evidence="1">
    <location>
        <begin position="172"/>
        <end position="192"/>
    </location>
</feature>
<keyword evidence="1" id="KW-0472">Membrane</keyword>
<organism evidence="2">
    <name type="scientific">uncultured Anaerotruncus sp</name>
    <dbReference type="NCBI Taxonomy" id="905011"/>
    <lineage>
        <taxon>Bacteria</taxon>
        <taxon>Bacillati</taxon>
        <taxon>Bacillota</taxon>
        <taxon>Clostridia</taxon>
        <taxon>Eubacteriales</taxon>
        <taxon>Oscillospiraceae</taxon>
        <taxon>Anaerotruncus</taxon>
        <taxon>environmental samples</taxon>
    </lineage>
</organism>
<protein>
    <recommendedName>
        <fullName evidence="3">DUF2975 domain-containing protein</fullName>
    </recommendedName>
</protein>
<proteinExistence type="predicted"/>
<keyword evidence="1" id="KW-1133">Transmembrane helix</keyword>
<feature type="transmembrane region" description="Helical" evidence="1">
    <location>
        <begin position="21"/>
        <end position="42"/>
    </location>
</feature>
<keyword evidence="1" id="KW-0812">Transmembrane</keyword>
<feature type="transmembrane region" description="Helical" evidence="1">
    <location>
        <begin position="132"/>
        <end position="152"/>
    </location>
</feature>
<accession>A0A6N2TE46</accession>
<feature type="transmembrane region" description="Helical" evidence="1">
    <location>
        <begin position="87"/>
        <end position="111"/>
    </location>
</feature>
<evidence type="ECO:0008006" key="3">
    <source>
        <dbReference type="Google" id="ProtNLM"/>
    </source>
</evidence>
<dbReference type="EMBL" id="CACRSL010000003">
    <property type="protein sequence ID" value="VYT02862.1"/>
    <property type="molecule type" value="Genomic_DNA"/>
</dbReference>
<evidence type="ECO:0000256" key="1">
    <source>
        <dbReference type="SAM" id="Phobius"/>
    </source>
</evidence>
<evidence type="ECO:0000313" key="2">
    <source>
        <dbReference type="EMBL" id="VYT02862.1"/>
    </source>
</evidence>
<name>A0A6N2TE46_9FIRM</name>
<gene>
    <name evidence="2" type="ORF">AULFYP135_01352</name>
</gene>
<dbReference type="AlphaFoldDB" id="A0A6N2TE46"/>